<name>A0A9W6DES0_9FIRM</name>
<accession>A0A9W6DES0</accession>
<gene>
    <name evidence="1" type="ORF">SH1V18_03540</name>
</gene>
<proteinExistence type="predicted"/>
<organism evidence="1 2">
    <name type="scientific">Vallitalea longa</name>
    <dbReference type="NCBI Taxonomy" id="2936439"/>
    <lineage>
        <taxon>Bacteria</taxon>
        <taxon>Bacillati</taxon>
        <taxon>Bacillota</taxon>
        <taxon>Clostridia</taxon>
        <taxon>Lachnospirales</taxon>
        <taxon>Vallitaleaceae</taxon>
        <taxon>Vallitalea</taxon>
    </lineage>
</organism>
<sequence>MKNYMEIDFSKVKGYNKLGPNAKEIFVNTYKTHNSSIGKEYKKDWVPVEVTIKNGKLVVTFCNGEWLHYYKDYTWG</sequence>
<evidence type="ECO:0000313" key="1">
    <source>
        <dbReference type="EMBL" id="GKX27874.1"/>
    </source>
</evidence>
<dbReference type="RefSeq" id="WP_281811611.1">
    <property type="nucleotide sequence ID" value="NZ_BRLB01000001.1"/>
</dbReference>
<comment type="caution">
    <text evidence="1">The sequence shown here is derived from an EMBL/GenBank/DDBJ whole genome shotgun (WGS) entry which is preliminary data.</text>
</comment>
<dbReference type="AlphaFoldDB" id="A0A9W6DES0"/>
<dbReference type="Proteomes" id="UP001144256">
    <property type="component" value="Unassembled WGS sequence"/>
</dbReference>
<protein>
    <submittedName>
        <fullName evidence="1">Uncharacterized protein</fullName>
    </submittedName>
</protein>
<dbReference type="EMBL" id="BRLB01000001">
    <property type="protein sequence ID" value="GKX27874.1"/>
    <property type="molecule type" value="Genomic_DNA"/>
</dbReference>
<keyword evidence="2" id="KW-1185">Reference proteome</keyword>
<reference evidence="1" key="1">
    <citation type="submission" date="2022-06" db="EMBL/GenBank/DDBJ databases">
        <title>Vallitalea longa sp. nov., an anaerobic bacterium isolated from marine sediment.</title>
        <authorList>
            <person name="Hirano S."/>
            <person name="Terahara T."/>
            <person name="Mori K."/>
            <person name="Hamada M."/>
            <person name="Matsumoto R."/>
            <person name="Kobayashi T."/>
        </authorList>
    </citation>
    <scope>NUCLEOTIDE SEQUENCE</scope>
    <source>
        <strain evidence="1">SH18-1</strain>
    </source>
</reference>
<evidence type="ECO:0000313" key="2">
    <source>
        <dbReference type="Proteomes" id="UP001144256"/>
    </source>
</evidence>